<evidence type="ECO:0000256" key="18">
    <source>
        <dbReference type="RuleBase" id="RU362081"/>
    </source>
</evidence>
<dbReference type="Gene3D" id="3.40.50.1000">
    <property type="entry name" value="HAD superfamily/HAD-like"/>
    <property type="match status" value="1"/>
</dbReference>
<dbReference type="GO" id="GO:0043682">
    <property type="term" value="F:P-type divalent copper transporter activity"/>
    <property type="evidence" value="ECO:0007669"/>
    <property type="project" value="TreeGrafter"/>
</dbReference>
<feature type="transmembrane region" description="Helical" evidence="18">
    <location>
        <begin position="331"/>
        <end position="354"/>
    </location>
</feature>
<dbReference type="PRINTS" id="PR00942">
    <property type="entry name" value="CUATPASEI"/>
</dbReference>
<keyword evidence="6 18" id="KW-0812">Transmembrane</keyword>
<dbReference type="GO" id="GO:0140581">
    <property type="term" value="F:P-type monovalent copper transporter activity"/>
    <property type="evidence" value="ECO:0007669"/>
    <property type="project" value="UniProtKB-EC"/>
</dbReference>
<evidence type="ECO:0000259" key="19">
    <source>
        <dbReference type="PROSITE" id="PS50846"/>
    </source>
</evidence>
<keyword evidence="12 18" id="KW-1133">Transmembrane helix</keyword>
<sequence>MKQVQLQIMGMHCAACVQRIEKRIGKIEGVNQIRVNLATGNATIRYFPKQLNLSYIQSRIENLGFKVSTIQSKHRAHHHKDLLRFLLSALLSIPLISVMLTHLHGLENPIPSYWLNPWFQCILTAIIQWGIGWPFYQRAWQALKNKHTTMDTLVALSTLTAFGYSFFLTLFPSATHTPLFYESSAMIITFILFGKWLEAKAMFQAQRNTKQLTDLFGQEAIVIRANQLHKIKVDQIAIGDILLIQPGAKIPIDGIVVFGKSFVDESFLTGESTPVTKAGGDLVYGGSTNQYGQLRIKATHLSQNSTLAQMVQLVERAQTDHAPIQRIADQITAVFVPIIIVIAIVTFFAWYLLLQPEYLYGAIEKAITVLIIACPCALGLATPTSILVGSGKAAQLGILFKEGRFLEALHQVDVILFDKTGTLTSGKPQVSDIYVVNRFQERDFLRCVGATEQSSEHPMAFAILQEISRRKIALPSVSRFQALPGYGVEAYVGSRRILIGSPRLLRKEGITFEPILLKLRELEASGHTVLLVAIQDQIAGLIAVTDEIKPDAISSVHLLKKLGKTVGIVSGDHKKLVQATARMLQIDHYHAEVLPQDKVKIIQKIQSSGKRVAMIGDGINDAPALKTANIGIAMGTGANLTNRACDIQLLHNHLFRVVQAFKISKRTMMNIKQNLLWALGYNAINIPLAVLGLLNPWIGALTMASSSLIVVLNALRLQK</sequence>
<dbReference type="SUPFAM" id="SSF56784">
    <property type="entry name" value="HAD-like"/>
    <property type="match status" value="1"/>
</dbReference>
<accession>A0A926RST1</accession>
<dbReference type="InterPro" id="IPR017969">
    <property type="entry name" value="Heavy-metal-associated_CS"/>
</dbReference>
<dbReference type="CDD" id="cd00371">
    <property type="entry name" value="HMA"/>
    <property type="match status" value="1"/>
</dbReference>
<feature type="transmembrane region" description="Helical" evidence="18">
    <location>
        <begin position="148"/>
        <end position="167"/>
    </location>
</feature>
<dbReference type="GO" id="GO:0005507">
    <property type="term" value="F:copper ion binding"/>
    <property type="evidence" value="ECO:0007669"/>
    <property type="project" value="TreeGrafter"/>
</dbReference>
<comment type="function">
    <text evidence="17">Involved in copper export.</text>
</comment>
<dbReference type="PANTHER" id="PTHR43520">
    <property type="entry name" value="ATP7, ISOFORM B"/>
    <property type="match status" value="1"/>
</dbReference>
<evidence type="ECO:0000256" key="17">
    <source>
        <dbReference type="ARBA" id="ARBA00055366"/>
    </source>
</evidence>
<comment type="subcellular location">
    <subcellularLocation>
        <location evidence="1">Cell membrane</location>
        <topology evidence="1">Multi-pass membrane protein</topology>
    </subcellularLocation>
</comment>
<evidence type="ECO:0000313" key="21">
    <source>
        <dbReference type="Proteomes" id="UP000661691"/>
    </source>
</evidence>
<keyword evidence="14" id="KW-0406">Ion transport</keyword>
<dbReference type="PROSITE" id="PS50846">
    <property type="entry name" value="HMA_2"/>
    <property type="match status" value="1"/>
</dbReference>
<keyword evidence="7 18" id="KW-0479">Metal-binding</keyword>
<dbReference type="Proteomes" id="UP000661691">
    <property type="component" value="Unassembled WGS sequence"/>
</dbReference>
<evidence type="ECO:0000256" key="15">
    <source>
        <dbReference type="ARBA" id="ARBA00023136"/>
    </source>
</evidence>
<dbReference type="Gene3D" id="2.70.150.10">
    <property type="entry name" value="Calcium-transporting ATPase, cytoplasmic transduction domain A"/>
    <property type="match status" value="1"/>
</dbReference>
<dbReference type="InterPro" id="IPR006121">
    <property type="entry name" value="HMA_dom"/>
</dbReference>
<dbReference type="InterPro" id="IPR027256">
    <property type="entry name" value="P-typ_ATPase_IB"/>
</dbReference>
<feature type="transmembrane region" description="Helical" evidence="18">
    <location>
        <begin position="117"/>
        <end position="136"/>
    </location>
</feature>
<dbReference type="FunFam" id="3.30.70.100:FF:000005">
    <property type="entry name" value="Copper-exporting P-type ATPase A"/>
    <property type="match status" value="1"/>
</dbReference>
<evidence type="ECO:0000256" key="10">
    <source>
        <dbReference type="ARBA" id="ARBA00022840"/>
    </source>
</evidence>
<dbReference type="InterPro" id="IPR023214">
    <property type="entry name" value="HAD_sf"/>
</dbReference>
<dbReference type="PRINTS" id="PR00119">
    <property type="entry name" value="CATATPASE"/>
</dbReference>
<protein>
    <recommendedName>
        <fullName evidence="3">P-type Cu(+) transporter</fullName>
        <ecNumber evidence="3">7.2.2.8</ecNumber>
    </recommendedName>
</protein>
<evidence type="ECO:0000256" key="2">
    <source>
        <dbReference type="ARBA" id="ARBA00006024"/>
    </source>
</evidence>
<dbReference type="SUPFAM" id="SSF55008">
    <property type="entry name" value="HMA, heavy metal-associated domain"/>
    <property type="match status" value="1"/>
</dbReference>
<evidence type="ECO:0000313" key="20">
    <source>
        <dbReference type="EMBL" id="MBD1371850.1"/>
    </source>
</evidence>
<dbReference type="Gene3D" id="3.40.1110.10">
    <property type="entry name" value="Calcium-transporting ATPase, cytoplasmic domain N"/>
    <property type="match status" value="1"/>
</dbReference>
<dbReference type="InterPro" id="IPR018303">
    <property type="entry name" value="ATPase_P-typ_P_site"/>
</dbReference>
<dbReference type="InterPro" id="IPR044492">
    <property type="entry name" value="P_typ_ATPase_HD_dom"/>
</dbReference>
<comment type="similarity">
    <text evidence="2 18">Belongs to the cation transport ATPase (P-type) (TC 3.A.3) family. Type IB subfamily.</text>
</comment>
<evidence type="ECO:0000256" key="16">
    <source>
        <dbReference type="ARBA" id="ARBA00049289"/>
    </source>
</evidence>
<dbReference type="NCBIfam" id="TIGR01525">
    <property type="entry name" value="ATPase-IB_hvy"/>
    <property type="match status" value="1"/>
</dbReference>
<dbReference type="PROSITE" id="PS01229">
    <property type="entry name" value="COF_2"/>
    <property type="match status" value="1"/>
</dbReference>
<dbReference type="Pfam" id="PF00702">
    <property type="entry name" value="Hydrolase"/>
    <property type="match status" value="1"/>
</dbReference>
<feature type="domain" description="HMA" evidence="19">
    <location>
        <begin position="2"/>
        <end position="68"/>
    </location>
</feature>
<name>A0A926RST1_9BACL</name>
<dbReference type="FunFam" id="2.70.150.10:FF:000002">
    <property type="entry name" value="Copper-transporting ATPase 1, putative"/>
    <property type="match status" value="1"/>
</dbReference>
<dbReference type="SFLD" id="SFLDF00027">
    <property type="entry name" value="p-type_atpase"/>
    <property type="match status" value="1"/>
</dbReference>
<evidence type="ECO:0000256" key="7">
    <source>
        <dbReference type="ARBA" id="ARBA00022723"/>
    </source>
</evidence>
<gene>
    <name evidence="20" type="ORF">IC620_05690</name>
</gene>
<evidence type="ECO:0000256" key="1">
    <source>
        <dbReference type="ARBA" id="ARBA00004651"/>
    </source>
</evidence>
<dbReference type="InterPro" id="IPR036163">
    <property type="entry name" value="HMA_dom_sf"/>
</dbReference>
<dbReference type="Pfam" id="PF00122">
    <property type="entry name" value="E1-E2_ATPase"/>
    <property type="match status" value="1"/>
</dbReference>
<dbReference type="InterPro" id="IPR036412">
    <property type="entry name" value="HAD-like_sf"/>
</dbReference>
<feature type="transmembrane region" description="Helical" evidence="18">
    <location>
        <begin position="179"/>
        <end position="197"/>
    </location>
</feature>
<keyword evidence="8 18" id="KW-0547">Nucleotide-binding</keyword>
<comment type="caution">
    <text evidence="20">The sequence shown here is derived from an EMBL/GenBank/DDBJ whole genome shotgun (WGS) entry which is preliminary data.</text>
</comment>
<dbReference type="EMBL" id="JACXAH010000005">
    <property type="protein sequence ID" value="MBD1371850.1"/>
    <property type="molecule type" value="Genomic_DNA"/>
</dbReference>
<dbReference type="InterPro" id="IPR023298">
    <property type="entry name" value="ATPase_P-typ_TM_dom_sf"/>
</dbReference>
<evidence type="ECO:0000256" key="5">
    <source>
        <dbReference type="ARBA" id="ARBA00022553"/>
    </source>
</evidence>
<dbReference type="InterPro" id="IPR008250">
    <property type="entry name" value="ATPase_P-typ_transduc_dom_A_sf"/>
</dbReference>
<evidence type="ECO:0000256" key="9">
    <source>
        <dbReference type="ARBA" id="ARBA00022796"/>
    </source>
</evidence>
<dbReference type="GO" id="GO:0055070">
    <property type="term" value="P:copper ion homeostasis"/>
    <property type="evidence" value="ECO:0007669"/>
    <property type="project" value="TreeGrafter"/>
</dbReference>
<evidence type="ECO:0000256" key="11">
    <source>
        <dbReference type="ARBA" id="ARBA00022967"/>
    </source>
</evidence>
<keyword evidence="5" id="KW-0597">Phosphoprotein</keyword>
<dbReference type="InterPro" id="IPR001757">
    <property type="entry name" value="P_typ_ATPase"/>
</dbReference>
<dbReference type="GO" id="GO:0005524">
    <property type="term" value="F:ATP binding"/>
    <property type="evidence" value="ECO:0007669"/>
    <property type="project" value="UniProtKB-UniRule"/>
</dbReference>
<evidence type="ECO:0000256" key="8">
    <source>
        <dbReference type="ARBA" id="ARBA00022741"/>
    </source>
</evidence>
<dbReference type="EC" id="7.2.2.8" evidence="3"/>
<feature type="transmembrane region" description="Helical" evidence="18">
    <location>
        <begin position="697"/>
        <end position="715"/>
    </location>
</feature>
<evidence type="ECO:0000256" key="6">
    <source>
        <dbReference type="ARBA" id="ARBA00022692"/>
    </source>
</evidence>
<evidence type="ECO:0000256" key="4">
    <source>
        <dbReference type="ARBA" id="ARBA00022448"/>
    </source>
</evidence>
<dbReference type="NCBIfam" id="TIGR01494">
    <property type="entry name" value="ATPase_P-type"/>
    <property type="match status" value="1"/>
</dbReference>
<dbReference type="PROSITE" id="PS01047">
    <property type="entry name" value="HMA_1"/>
    <property type="match status" value="1"/>
</dbReference>
<keyword evidence="10 18" id="KW-0067">ATP-binding</keyword>
<keyword evidence="15 18" id="KW-0472">Membrane</keyword>
<evidence type="ECO:0000256" key="12">
    <source>
        <dbReference type="ARBA" id="ARBA00022989"/>
    </source>
</evidence>
<keyword evidence="9" id="KW-0187">Copper transport</keyword>
<keyword evidence="18" id="KW-1003">Cell membrane</keyword>
<dbReference type="RefSeq" id="WP_191138482.1">
    <property type="nucleotide sequence ID" value="NZ_JACXAG020000001.1"/>
</dbReference>
<dbReference type="Gene3D" id="3.30.70.100">
    <property type="match status" value="1"/>
</dbReference>
<keyword evidence="4" id="KW-0813">Transport</keyword>
<feature type="transmembrane region" description="Helical" evidence="18">
    <location>
        <begin position="82"/>
        <end position="105"/>
    </location>
</feature>
<dbReference type="CDD" id="cd02094">
    <property type="entry name" value="P-type_ATPase_Cu-like"/>
    <property type="match status" value="1"/>
</dbReference>
<dbReference type="PRINTS" id="PR00943">
    <property type="entry name" value="CUATPASE"/>
</dbReference>
<keyword evidence="13" id="KW-0186">Copper</keyword>
<dbReference type="AlphaFoldDB" id="A0A926RST1"/>
<dbReference type="SUPFAM" id="SSF81665">
    <property type="entry name" value="Calcium ATPase, transmembrane domain M"/>
    <property type="match status" value="1"/>
</dbReference>
<dbReference type="GO" id="GO:0016887">
    <property type="term" value="F:ATP hydrolysis activity"/>
    <property type="evidence" value="ECO:0007669"/>
    <property type="project" value="InterPro"/>
</dbReference>
<keyword evidence="21" id="KW-1185">Reference proteome</keyword>
<dbReference type="InterPro" id="IPR059000">
    <property type="entry name" value="ATPase_P-type_domA"/>
</dbReference>
<dbReference type="PANTHER" id="PTHR43520:SF8">
    <property type="entry name" value="P-TYPE CU(+) TRANSPORTER"/>
    <property type="match status" value="1"/>
</dbReference>
<dbReference type="SFLD" id="SFLDG00002">
    <property type="entry name" value="C1.7:_P-type_atpase_like"/>
    <property type="match status" value="1"/>
</dbReference>
<organism evidence="20 21">
    <name type="scientific">Polycladospora coralii</name>
    <dbReference type="NCBI Taxonomy" id="2771432"/>
    <lineage>
        <taxon>Bacteria</taxon>
        <taxon>Bacillati</taxon>
        <taxon>Bacillota</taxon>
        <taxon>Bacilli</taxon>
        <taxon>Bacillales</taxon>
        <taxon>Thermoactinomycetaceae</taxon>
        <taxon>Polycladospora</taxon>
    </lineage>
</organism>
<dbReference type="SUPFAM" id="SSF81653">
    <property type="entry name" value="Calcium ATPase, transduction domain A"/>
    <property type="match status" value="1"/>
</dbReference>
<dbReference type="InterPro" id="IPR023299">
    <property type="entry name" value="ATPase_P-typ_cyto_dom_N"/>
</dbReference>
<evidence type="ECO:0000256" key="13">
    <source>
        <dbReference type="ARBA" id="ARBA00023008"/>
    </source>
</evidence>
<keyword evidence="11" id="KW-1278">Translocase</keyword>
<evidence type="ECO:0000256" key="3">
    <source>
        <dbReference type="ARBA" id="ARBA00012517"/>
    </source>
</evidence>
<proteinExistence type="inferred from homology"/>
<dbReference type="PROSITE" id="PS00154">
    <property type="entry name" value="ATPASE_E1_E2"/>
    <property type="match status" value="1"/>
</dbReference>
<feature type="transmembrane region" description="Helical" evidence="18">
    <location>
        <begin position="366"/>
        <end position="388"/>
    </location>
</feature>
<comment type="catalytic activity">
    <reaction evidence="16">
        <text>Cu(+)(in) + ATP + H2O = Cu(+)(out) + ADP + phosphate + H(+)</text>
        <dbReference type="Rhea" id="RHEA:25792"/>
        <dbReference type="ChEBI" id="CHEBI:15377"/>
        <dbReference type="ChEBI" id="CHEBI:15378"/>
        <dbReference type="ChEBI" id="CHEBI:30616"/>
        <dbReference type="ChEBI" id="CHEBI:43474"/>
        <dbReference type="ChEBI" id="CHEBI:49552"/>
        <dbReference type="ChEBI" id="CHEBI:456216"/>
        <dbReference type="EC" id="7.2.2.8"/>
    </reaction>
</comment>
<feature type="transmembrane region" description="Helical" evidence="18">
    <location>
        <begin position="674"/>
        <end position="691"/>
    </location>
</feature>
<reference evidence="20" key="1">
    <citation type="submission" date="2020-09" db="EMBL/GenBank/DDBJ databases">
        <title>A novel bacterium of genus Hazenella, isolated from South China Sea.</title>
        <authorList>
            <person name="Huang H."/>
            <person name="Mo K."/>
            <person name="Hu Y."/>
        </authorList>
    </citation>
    <scope>NUCLEOTIDE SEQUENCE</scope>
    <source>
        <strain evidence="20">IB182357</strain>
    </source>
</reference>
<evidence type="ECO:0000256" key="14">
    <source>
        <dbReference type="ARBA" id="ARBA00023065"/>
    </source>
</evidence>
<dbReference type="GO" id="GO:0005886">
    <property type="term" value="C:plasma membrane"/>
    <property type="evidence" value="ECO:0007669"/>
    <property type="project" value="UniProtKB-SubCell"/>
</dbReference>
<dbReference type="NCBIfam" id="TIGR01511">
    <property type="entry name" value="ATPase-IB1_Cu"/>
    <property type="match status" value="1"/>
</dbReference>
<dbReference type="SFLD" id="SFLDS00003">
    <property type="entry name" value="Haloacid_Dehalogenase"/>
    <property type="match status" value="1"/>
</dbReference>
<dbReference type="Pfam" id="PF00403">
    <property type="entry name" value="HMA"/>
    <property type="match status" value="1"/>
</dbReference>